<dbReference type="Gene3D" id="1.10.10.10">
    <property type="entry name" value="Winged helix-like DNA-binding domain superfamily/Winged helix DNA-binding domain"/>
    <property type="match status" value="1"/>
</dbReference>
<name>A0A8J3YC14_9ACTN</name>
<dbReference type="GO" id="GO:0006355">
    <property type="term" value="P:regulation of DNA-templated transcription"/>
    <property type="evidence" value="ECO:0007669"/>
    <property type="project" value="InterPro"/>
</dbReference>
<dbReference type="GO" id="GO:0005524">
    <property type="term" value="F:ATP binding"/>
    <property type="evidence" value="ECO:0007669"/>
    <property type="project" value="UniProtKB-KW"/>
</dbReference>
<dbReference type="EMBL" id="BOOY01000032">
    <property type="protein sequence ID" value="GIJ05314.1"/>
    <property type="molecule type" value="Genomic_DNA"/>
</dbReference>
<dbReference type="PANTHER" id="PTHR16305:SF35">
    <property type="entry name" value="TRANSCRIPTIONAL ACTIVATOR DOMAIN"/>
    <property type="match status" value="1"/>
</dbReference>
<dbReference type="SUPFAM" id="SSF48452">
    <property type="entry name" value="TPR-like"/>
    <property type="match status" value="1"/>
</dbReference>
<dbReference type="GO" id="GO:0004016">
    <property type="term" value="F:adenylate cyclase activity"/>
    <property type="evidence" value="ECO:0007669"/>
    <property type="project" value="TreeGrafter"/>
</dbReference>
<dbReference type="SMART" id="SM00421">
    <property type="entry name" value="HTH_LUXR"/>
    <property type="match status" value="1"/>
</dbReference>
<dbReference type="CDD" id="cd06170">
    <property type="entry name" value="LuxR_C_like"/>
    <property type="match status" value="1"/>
</dbReference>
<dbReference type="Pfam" id="PF13191">
    <property type="entry name" value="AAA_16"/>
    <property type="match status" value="1"/>
</dbReference>
<proteinExistence type="predicted"/>
<dbReference type="GO" id="GO:0003677">
    <property type="term" value="F:DNA binding"/>
    <property type="evidence" value="ECO:0007669"/>
    <property type="project" value="InterPro"/>
</dbReference>
<dbReference type="InterPro" id="IPR011990">
    <property type="entry name" value="TPR-like_helical_dom_sf"/>
</dbReference>
<keyword evidence="2" id="KW-0067">ATP-binding</keyword>
<evidence type="ECO:0000256" key="2">
    <source>
        <dbReference type="ARBA" id="ARBA00022840"/>
    </source>
</evidence>
<accession>A0A8J3YC14</accession>
<reference evidence="4" key="1">
    <citation type="submission" date="2021-01" db="EMBL/GenBank/DDBJ databases">
        <title>Whole genome shotgun sequence of Spirilliplanes yamanashiensis NBRC 15828.</title>
        <authorList>
            <person name="Komaki H."/>
            <person name="Tamura T."/>
        </authorList>
    </citation>
    <scope>NUCLEOTIDE SEQUENCE</scope>
    <source>
        <strain evidence="4">NBRC 15828</strain>
    </source>
</reference>
<evidence type="ECO:0000313" key="4">
    <source>
        <dbReference type="EMBL" id="GIJ05314.1"/>
    </source>
</evidence>
<comment type="caution">
    <text evidence="4">The sequence shown here is derived from an EMBL/GenBank/DDBJ whole genome shotgun (WGS) entry which is preliminary data.</text>
</comment>
<dbReference type="InterPro" id="IPR036388">
    <property type="entry name" value="WH-like_DNA-bd_sf"/>
</dbReference>
<evidence type="ECO:0000313" key="5">
    <source>
        <dbReference type="Proteomes" id="UP000652013"/>
    </source>
</evidence>
<dbReference type="SUPFAM" id="SSF46894">
    <property type="entry name" value="C-terminal effector domain of the bipartite response regulators"/>
    <property type="match status" value="1"/>
</dbReference>
<dbReference type="Gene3D" id="3.40.50.300">
    <property type="entry name" value="P-loop containing nucleotide triphosphate hydrolases"/>
    <property type="match status" value="1"/>
</dbReference>
<dbReference type="InterPro" id="IPR000792">
    <property type="entry name" value="Tscrpt_reg_LuxR_C"/>
</dbReference>
<dbReference type="PROSITE" id="PS00622">
    <property type="entry name" value="HTH_LUXR_1"/>
    <property type="match status" value="1"/>
</dbReference>
<gene>
    <name evidence="4" type="ORF">Sya03_46660</name>
</gene>
<evidence type="ECO:0000256" key="1">
    <source>
        <dbReference type="ARBA" id="ARBA00022741"/>
    </source>
</evidence>
<dbReference type="InterPro" id="IPR016032">
    <property type="entry name" value="Sig_transdc_resp-reg_C-effctor"/>
</dbReference>
<evidence type="ECO:0000259" key="3">
    <source>
        <dbReference type="PROSITE" id="PS50043"/>
    </source>
</evidence>
<protein>
    <recommendedName>
        <fullName evidence="3">HTH luxR-type domain-containing protein</fullName>
    </recommendedName>
</protein>
<sequence length="939" mass="95968">MPGMDVPLFGRDDELALLGRLHAAAAGGSGALAVLTGEPGVGKSALAEAAAARAAAHAAAPVLTGRGVADDGAPAFWPWLRLLAAGERAGVAGLHPGLLDLGAGGAQPAAQPAAAARFVAGQATVDALTAAARRTPGLVLLLEDLHWADAPSRSLLHALAAELADVPLLVLVTSRDPEAELAALPRAHAVAVAPLGEAAVAAYLRAVAPAVHPSWAGAAHRLTGGNPLYLRELARLPAQRAAFAAPAGEVTAPAQLHRLVAQRSAALGPGCAALLGGCAALGEEVHVPLLTAVAGECGPLLAEALAAGVLVDDPRAPATLRFSHDLVRQAAYAGLDRATRIDWHRRIADALDAAGAPPAERAAHRLRAAADEAGRRRAAEACARAADAAAAALDVAGAARWYGEALALTAPADRARRAELLVARAEAAYRDGRLDDAVVDCAEAMDLAEALESPALATEAALVVRGIGSTLTPHQAQLCARARALLGGEDSPRHARVLAQEAFLLAYRGDHAAAEPAGRRAMAMAERSGDPAALVAAWHARHEVVDPVDGVAEVGDLAGRMCGLAAASGRPDAELWGRSWLLDACLLTGDLPGYDTQTAALAVLAGRLGWPVARWHLLRARATRAALAGGFAEARQLAAEARDLAERAQIASGRWLYLAFAGGLALHTGEWEPPGTRAGLLPEALRHPIAAAQWGLYALHTGDAETAALAWQALRPEVGRLPRNARWWFTTIAAGELAVACGDLAGAARCRDLAGPHRGYFVNSTTNCHGAAARPLGAIASALGEHDRAVAELTAAVELELGAGAPAFAAHARLALASALVARGGGGDRERARGAAAEALRTARRLGMAPVEAAAGALHDELTGVRGGVAALTAREREIAGLLAAGGTNRAIAERLVLSERTVETHVRNLLAKLGLANRTQVAAWAAEAGLRTGSAGRH</sequence>
<dbReference type="Pfam" id="PF00196">
    <property type="entry name" value="GerE"/>
    <property type="match status" value="1"/>
</dbReference>
<dbReference type="GO" id="GO:0005737">
    <property type="term" value="C:cytoplasm"/>
    <property type="evidence" value="ECO:0007669"/>
    <property type="project" value="TreeGrafter"/>
</dbReference>
<dbReference type="AlphaFoldDB" id="A0A8J3YC14"/>
<dbReference type="InterPro" id="IPR041664">
    <property type="entry name" value="AAA_16"/>
</dbReference>
<dbReference type="Proteomes" id="UP000652013">
    <property type="component" value="Unassembled WGS sequence"/>
</dbReference>
<dbReference type="PRINTS" id="PR00038">
    <property type="entry name" value="HTHLUXR"/>
</dbReference>
<dbReference type="PANTHER" id="PTHR16305">
    <property type="entry name" value="TESTICULAR SOLUBLE ADENYLYL CYCLASE"/>
    <property type="match status" value="1"/>
</dbReference>
<dbReference type="Gene3D" id="1.25.40.10">
    <property type="entry name" value="Tetratricopeptide repeat domain"/>
    <property type="match status" value="1"/>
</dbReference>
<dbReference type="InterPro" id="IPR027417">
    <property type="entry name" value="P-loop_NTPase"/>
</dbReference>
<dbReference type="PROSITE" id="PS50043">
    <property type="entry name" value="HTH_LUXR_2"/>
    <property type="match status" value="1"/>
</dbReference>
<feature type="domain" description="HTH luxR-type" evidence="3">
    <location>
        <begin position="865"/>
        <end position="930"/>
    </location>
</feature>
<keyword evidence="5" id="KW-1185">Reference proteome</keyword>
<organism evidence="4 5">
    <name type="scientific">Spirilliplanes yamanashiensis</name>
    <dbReference type="NCBI Taxonomy" id="42233"/>
    <lineage>
        <taxon>Bacteria</taxon>
        <taxon>Bacillati</taxon>
        <taxon>Actinomycetota</taxon>
        <taxon>Actinomycetes</taxon>
        <taxon>Micromonosporales</taxon>
        <taxon>Micromonosporaceae</taxon>
        <taxon>Spirilliplanes</taxon>
    </lineage>
</organism>
<dbReference type="SUPFAM" id="SSF52540">
    <property type="entry name" value="P-loop containing nucleoside triphosphate hydrolases"/>
    <property type="match status" value="1"/>
</dbReference>
<keyword evidence="1" id="KW-0547">Nucleotide-binding</keyword>